<proteinExistence type="predicted"/>
<feature type="domain" description="Siphovirus-type tail component RIFT-related" evidence="2">
    <location>
        <begin position="35"/>
        <end position="90"/>
    </location>
</feature>
<dbReference type="Proteomes" id="UP001595645">
    <property type="component" value="Unassembled WGS sequence"/>
</dbReference>
<accession>A0ABV7P7B2</accession>
<dbReference type="Pfam" id="PF05709">
    <property type="entry name" value="Sipho_tail"/>
    <property type="match status" value="1"/>
</dbReference>
<feature type="region of interest" description="Disordered" evidence="1">
    <location>
        <begin position="28"/>
        <end position="52"/>
    </location>
</feature>
<feature type="compositionally biased region" description="Basic and acidic residues" evidence="1">
    <location>
        <begin position="43"/>
        <end position="52"/>
    </location>
</feature>
<dbReference type="Pfam" id="PF22768">
    <property type="entry name" value="SPP1_Dit"/>
    <property type="match status" value="1"/>
</dbReference>
<comment type="caution">
    <text evidence="4">The sequence shown here is derived from an EMBL/GenBank/DDBJ whole genome shotgun (WGS) entry which is preliminary data.</text>
</comment>
<dbReference type="InterPro" id="IPR054738">
    <property type="entry name" value="Siphovirus-type_tail_C"/>
</dbReference>
<evidence type="ECO:0000313" key="4">
    <source>
        <dbReference type="EMBL" id="MFC3453993.1"/>
    </source>
</evidence>
<evidence type="ECO:0000259" key="3">
    <source>
        <dbReference type="Pfam" id="PF22768"/>
    </source>
</evidence>
<name>A0ABV7P7B2_9PSEU</name>
<organism evidence="4 5">
    <name type="scientific">Amycolatopsis speibonae</name>
    <dbReference type="NCBI Taxonomy" id="1450224"/>
    <lineage>
        <taxon>Bacteria</taxon>
        <taxon>Bacillati</taxon>
        <taxon>Actinomycetota</taxon>
        <taxon>Actinomycetes</taxon>
        <taxon>Pseudonocardiales</taxon>
        <taxon>Pseudonocardiaceae</taxon>
        <taxon>Amycolatopsis</taxon>
    </lineage>
</organism>
<sequence length="284" mass="31171">MTAEITRWIDPNGVETLLDVDWEATGRFMPEPQHDEDEVPEQDGSHHRETRFKPKDFTIRVTTVENGEPALRQSLRDLMKAMNPKKGEGIIRVTSPIGDTREIGCRYLSGLGLEEKPEVSGPTMQQAVITLHANDPFWLDQSDTTTTYAIGNPPAFFPIPPLRLTASEIAVDTTVNNDGDDDAWPVWTIYGPGSGATLRNLTTGKVLSLPSSSLGLGESISIDTRKGRKTVTKNDGTNLFTGLTTTSALWPLVEGTNAVRLEMTGVTTGVSSLQLSYRRRYLSP</sequence>
<keyword evidence="5" id="KW-1185">Reference proteome</keyword>
<gene>
    <name evidence="4" type="ORF">ACFOSH_31540</name>
</gene>
<dbReference type="EMBL" id="JBHRWK010000059">
    <property type="protein sequence ID" value="MFC3453993.1"/>
    <property type="molecule type" value="Genomic_DNA"/>
</dbReference>
<evidence type="ECO:0000313" key="5">
    <source>
        <dbReference type="Proteomes" id="UP001595645"/>
    </source>
</evidence>
<dbReference type="RefSeq" id="WP_378243110.1">
    <property type="nucleotide sequence ID" value="NZ_JBHRWK010000059.1"/>
</dbReference>
<dbReference type="InterPro" id="IPR008841">
    <property type="entry name" value="Siphovirus-type_tail_N"/>
</dbReference>
<dbReference type="Gene3D" id="2.40.30.200">
    <property type="match status" value="1"/>
</dbReference>
<feature type="domain" description="Siphovirus-type tail component C-terminal" evidence="3">
    <location>
        <begin position="178"/>
        <end position="281"/>
    </location>
</feature>
<evidence type="ECO:0000256" key="1">
    <source>
        <dbReference type="SAM" id="MobiDB-lite"/>
    </source>
</evidence>
<evidence type="ECO:0000259" key="2">
    <source>
        <dbReference type="Pfam" id="PF05709"/>
    </source>
</evidence>
<reference evidence="5" key="1">
    <citation type="journal article" date="2019" name="Int. J. Syst. Evol. Microbiol.">
        <title>The Global Catalogue of Microorganisms (GCM) 10K type strain sequencing project: providing services to taxonomists for standard genome sequencing and annotation.</title>
        <authorList>
            <consortium name="The Broad Institute Genomics Platform"/>
            <consortium name="The Broad Institute Genome Sequencing Center for Infectious Disease"/>
            <person name="Wu L."/>
            <person name="Ma J."/>
        </authorList>
    </citation>
    <scope>NUCLEOTIDE SEQUENCE [LARGE SCALE GENOMIC DNA]</scope>
    <source>
        <strain evidence="5">CGMCC 4.7676</strain>
    </source>
</reference>
<protein>
    <submittedName>
        <fullName evidence="4">Phage tail domain-containing protein</fullName>
    </submittedName>
</protein>